<keyword evidence="3 7" id="KW-0479">Metal-binding</keyword>
<evidence type="ECO:0000256" key="4">
    <source>
        <dbReference type="ARBA" id="ARBA00022801"/>
    </source>
</evidence>
<comment type="cofactor">
    <cofactor evidence="7">
        <name>Mn(2+)</name>
        <dbReference type="ChEBI" id="CHEBI:29035"/>
    </cofactor>
    <cofactor evidence="7">
        <name>Ni(2+)</name>
        <dbReference type="ChEBI" id="CHEBI:49786"/>
    </cofactor>
</comment>
<dbReference type="PANTHER" id="PTHR12260:SF6">
    <property type="entry name" value="DAMAGE-CONTROL PHOSPHATASE ARMT1"/>
    <property type="match status" value="1"/>
</dbReference>
<dbReference type="GO" id="GO:0005634">
    <property type="term" value="C:nucleus"/>
    <property type="evidence" value="ECO:0007669"/>
    <property type="project" value="TreeGrafter"/>
</dbReference>
<evidence type="ECO:0000313" key="10">
    <source>
        <dbReference type="Proteomes" id="UP001259832"/>
    </source>
</evidence>
<dbReference type="SUPFAM" id="SSF111321">
    <property type="entry name" value="AF1104-like"/>
    <property type="match status" value="1"/>
</dbReference>
<dbReference type="EC" id="3.1.3.-" evidence="7"/>
<dbReference type="GO" id="GO:0006974">
    <property type="term" value="P:DNA damage response"/>
    <property type="evidence" value="ECO:0007669"/>
    <property type="project" value="TreeGrafter"/>
</dbReference>
<evidence type="ECO:0000256" key="7">
    <source>
        <dbReference type="RuleBase" id="RU367030"/>
    </source>
</evidence>
<comment type="domain">
    <text evidence="7">Subfamily III proteins have a conserved RTxK motif about 40-50 residues from the C-terminus; the threonine may be replaced by serine or cysteine.</text>
</comment>
<dbReference type="InterPro" id="IPR036075">
    <property type="entry name" value="ARMT-1-like_metal-bd_sf"/>
</dbReference>
<organism evidence="9 10">
    <name type="scientific">Phytophthora citrophthora</name>
    <dbReference type="NCBI Taxonomy" id="4793"/>
    <lineage>
        <taxon>Eukaryota</taxon>
        <taxon>Sar</taxon>
        <taxon>Stramenopiles</taxon>
        <taxon>Oomycota</taxon>
        <taxon>Peronosporomycetes</taxon>
        <taxon>Peronosporales</taxon>
        <taxon>Peronosporaceae</taxon>
        <taxon>Phytophthora</taxon>
    </lineage>
</organism>
<evidence type="ECO:0000256" key="1">
    <source>
        <dbReference type="ARBA" id="ARBA00001326"/>
    </source>
</evidence>
<gene>
    <name evidence="9" type="ORF">P3T76_011155</name>
</gene>
<dbReference type="Proteomes" id="UP001259832">
    <property type="component" value="Unassembled WGS sequence"/>
</dbReference>
<evidence type="ECO:0000259" key="8">
    <source>
        <dbReference type="Pfam" id="PF01937"/>
    </source>
</evidence>
<reference evidence="9" key="1">
    <citation type="submission" date="2023-08" db="EMBL/GenBank/DDBJ databases">
        <title>Reference Genome Resource for the Citrus Pathogen Phytophthora citrophthora.</title>
        <authorList>
            <person name="Moller H."/>
            <person name="Coetzee B."/>
            <person name="Rose L.J."/>
            <person name="Van Niekerk J.M."/>
        </authorList>
    </citation>
    <scope>NUCLEOTIDE SEQUENCE</scope>
    <source>
        <strain evidence="9">STE-U-9442</strain>
    </source>
</reference>
<dbReference type="InterPro" id="IPR039763">
    <property type="entry name" value="ARMT1"/>
</dbReference>
<comment type="similarity">
    <text evidence="2 7">Belongs to the damage-control phosphatase family. Sugar phosphate phosphatase III subfamily.</text>
</comment>
<comment type="catalytic activity">
    <reaction evidence="6 7">
        <text>beta-D-fructose 6-phosphate = dihydroxyacetone + D-glyceraldehyde 3-phosphate</text>
        <dbReference type="Rhea" id="RHEA:28002"/>
        <dbReference type="ChEBI" id="CHEBI:16016"/>
        <dbReference type="ChEBI" id="CHEBI:57634"/>
        <dbReference type="ChEBI" id="CHEBI:59776"/>
    </reaction>
</comment>
<dbReference type="EMBL" id="JASMQC010000025">
    <property type="protein sequence ID" value="KAK1934546.1"/>
    <property type="molecule type" value="Genomic_DNA"/>
</dbReference>
<feature type="domain" description="Damage-control phosphatase ARMT1-like metal-binding" evidence="8">
    <location>
        <begin position="201"/>
        <end position="318"/>
    </location>
</feature>
<dbReference type="InterPro" id="IPR002791">
    <property type="entry name" value="ARMT1-like_metal-bd"/>
</dbReference>
<keyword evidence="5 7" id="KW-0464">Manganese</keyword>
<evidence type="ECO:0000256" key="6">
    <source>
        <dbReference type="ARBA" id="ARBA00048809"/>
    </source>
</evidence>
<evidence type="ECO:0000256" key="5">
    <source>
        <dbReference type="ARBA" id="ARBA00023211"/>
    </source>
</evidence>
<evidence type="ECO:0000256" key="3">
    <source>
        <dbReference type="ARBA" id="ARBA00022723"/>
    </source>
</evidence>
<comment type="catalytic activity">
    <reaction evidence="1 7">
        <text>beta-D-fructose 1-phosphate + H2O = D-fructose + phosphate</text>
        <dbReference type="Rhea" id="RHEA:35603"/>
        <dbReference type="ChEBI" id="CHEBI:15377"/>
        <dbReference type="ChEBI" id="CHEBI:37721"/>
        <dbReference type="ChEBI" id="CHEBI:43474"/>
        <dbReference type="ChEBI" id="CHEBI:138881"/>
    </reaction>
</comment>
<keyword evidence="10" id="KW-1185">Reference proteome</keyword>
<keyword evidence="4 7" id="KW-0378">Hydrolase</keyword>
<dbReference type="GO" id="GO:0046872">
    <property type="term" value="F:metal ion binding"/>
    <property type="evidence" value="ECO:0007669"/>
    <property type="project" value="UniProtKB-UniRule"/>
</dbReference>
<comment type="function">
    <text evidence="7">Metal-dependent phosphatase that shows phosphatase activity against several substrates, including fructose-1-phosphate and fructose-6-phosphate. Its preference for fructose-1-phosphate, a strong glycating agent that causes DNA damage rather than a canonical yeast metabolite, suggests a damage-control function in hexose phosphate metabolism.</text>
</comment>
<proteinExistence type="inferred from homology"/>
<dbReference type="AlphaFoldDB" id="A0AAD9G9X1"/>
<evidence type="ECO:0000313" key="9">
    <source>
        <dbReference type="EMBL" id="KAK1934546.1"/>
    </source>
</evidence>
<sequence length="319" mass="35778">MSLWQYRLVTRDQLNRPVILSSSPCCQGDRSCNHGNITSNAAHIRFYQENPTDLSMDSMTDFFARLHQQDQLFTNVPGSYVNEAYTSRMPELLRDCVADNSEILSKEQSKRLLKLADDLINDTEIPLPSQFASQGPTGAEWEKTTGWQELHVAELTPAVHVLPRTSADGLLHDRYRSIPRFVRYFKCLGSAQLIDVTKVAELKGETLWSLLQSAVDISTKNKENSQSRHDQLKPLMKLSMWGNKADGCNKHVKNTVSGTGASFDDELLLVDHRDKIVAYLEQKAKSSGVKTLGIQFINDNSGTELMLDLALADHLLENG</sequence>
<protein>
    <recommendedName>
        <fullName evidence="7">Sugar phosphate phosphatase</fullName>
        <ecNumber evidence="7">3.1.3.-</ecNumber>
    </recommendedName>
</protein>
<name>A0AAD9G9X1_9STRA</name>
<dbReference type="PANTHER" id="PTHR12260">
    <property type="entry name" value="DAMAGE-CONTROL PHOSPHATASE ARMT1"/>
    <property type="match status" value="1"/>
</dbReference>
<comment type="caution">
    <text evidence="9">The sequence shown here is derived from an EMBL/GenBank/DDBJ whole genome shotgun (WGS) entry which is preliminary data.</text>
</comment>
<dbReference type="GO" id="GO:0016791">
    <property type="term" value="F:phosphatase activity"/>
    <property type="evidence" value="ECO:0007669"/>
    <property type="project" value="TreeGrafter"/>
</dbReference>
<evidence type="ECO:0000256" key="2">
    <source>
        <dbReference type="ARBA" id="ARBA00009519"/>
    </source>
</evidence>
<accession>A0AAD9G9X1</accession>
<dbReference type="Pfam" id="PF01937">
    <property type="entry name" value="ARMT1-like_dom"/>
    <property type="match status" value="1"/>
</dbReference>